<evidence type="ECO:0000256" key="1">
    <source>
        <dbReference type="ARBA" id="ARBA00008136"/>
    </source>
</evidence>
<keyword evidence="3" id="KW-0645">Protease</keyword>
<dbReference type="GO" id="GO:0008233">
    <property type="term" value="F:peptidase activity"/>
    <property type="evidence" value="ECO:0007669"/>
    <property type="project" value="UniProtKB-KW"/>
</dbReference>
<keyword evidence="6" id="KW-0190">Covalent protein-DNA linkage</keyword>
<dbReference type="InterPro" id="IPR036590">
    <property type="entry name" value="SRAP-like"/>
</dbReference>
<evidence type="ECO:0000256" key="10">
    <source>
        <dbReference type="ARBA" id="ARBA00030898"/>
    </source>
</evidence>
<dbReference type="GO" id="GO:0106300">
    <property type="term" value="P:protein-DNA covalent cross-linking repair"/>
    <property type="evidence" value="ECO:0007669"/>
    <property type="project" value="InterPro"/>
</dbReference>
<evidence type="ECO:0000313" key="14">
    <source>
        <dbReference type="WBParaSite" id="PSAMB.scaffold924size38538.g9690.t1"/>
    </source>
</evidence>
<evidence type="ECO:0000256" key="3">
    <source>
        <dbReference type="ARBA" id="ARBA00022670"/>
    </source>
</evidence>
<evidence type="ECO:0000256" key="4">
    <source>
        <dbReference type="ARBA" id="ARBA00022763"/>
    </source>
</evidence>
<keyword evidence="7" id="KW-0238">DNA-binding</keyword>
<keyword evidence="13" id="KW-1185">Reference proteome</keyword>
<evidence type="ECO:0000256" key="2">
    <source>
        <dbReference type="ARBA" id="ARBA00015888"/>
    </source>
</evidence>
<keyword evidence="5" id="KW-0378">Hydrolase</keyword>
<organism evidence="13 14">
    <name type="scientific">Plectus sambesii</name>
    <dbReference type="NCBI Taxonomy" id="2011161"/>
    <lineage>
        <taxon>Eukaryota</taxon>
        <taxon>Metazoa</taxon>
        <taxon>Ecdysozoa</taxon>
        <taxon>Nematoda</taxon>
        <taxon>Chromadorea</taxon>
        <taxon>Plectida</taxon>
        <taxon>Plectina</taxon>
        <taxon>Plectoidea</taxon>
        <taxon>Plectidae</taxon>
        <taxon>Plectus</taxon>
    </lineage>
</organism>
<dbReference type="Proteomes" id="UP000887566">
    <property type="component" value="Unplaced"/>
</dbReference>
<evidence type="ECO:0000256" key="8">
    <source>
        <dbReference type="ARBA" id="ARBA00023239"/>
    </source>
</evidence>
<dbReference type="GO" id="GO:0003697">
    <property type="term" value="F:single-stranded DNA binding"/>
    <property type="evidence" value="ECO:0007669"/>
    <property type="project" value="InterPro"/>
</dbReference>
<evidence type="ECO:0000313" key="13">
    <source>
        <dbReference type="Proteomes" id="UP000887566"/>
    </source>
</evidence>
<dbReference type="PANTHER" id="PTHR13604">
    <property type="entry name" value="DC12-RELATED"/>
    <property type="match status" value="1"/>
</dbReference>
<keyword evidence="8" id="KW-0456">Lyase</keyword>
<feature type="region of interest" description="Disordered" evidence="12">
    <location>
        <begin position="288"/>
        <end position="341"/>
    </location>
</feature>
<dbReference type="InterPro" id="IPR003738">
    <property type="entry name" value="SRAP"/>
</dbReference>
<reference evidence="14" key="1">
    <citation type="submission" date="2022-11" db="UniProtKB">
        <authorList>
            <consortium name="WormBaseParasite"/>
        </authorList>
    </citation>
    <scope>IDENTIFICATION</scope>
</reference>
<evidence type="ECO:0000256" key="11">
    <source>
        <dbReference type="ARBA" id="ARBA00031130"/>
    </source>
</evidence>
<accession>A0A914XQ27</accession>
<evidence type="ECO:0000256" key="9">
    <source>
        <dbReference type="ARBA" id="ARBA00030390"/>
    </source>
</evidence>
<evidence type="ECO:0000256" key="5">
    <source>
        <dbReference type="ARBA" id="ARBA00022801"/>
    </source>
</evidence>
<evidence type="ECO:0000256" key="6">
    <source>
        <dbReference type="ARBA" id="ARBA00023124"/>
    </source>
</evidence>
<keyword evidence="4" id="KW-0227">DNA damage</keyword>
<proteinExistence type="inferred from homology"/>
<dbReference type="Gene3D" id="3.90.1680.10">
    <property type="entry name" value="SOS response associated peptidase-like"/>
    <property type="match status" value="1"/>
</dbReference>
<protein>
    <recommendedName>
        <fullName evidence="2">Abasic site processing protein HMCES</fullName>
    </recommendedName>
    <alternativeName>
        <fullName evidence="9">Embryonic stem cell-specific 5-hydroxymethylcytosine-binding protein</fullName>
    </alternativeName>
    <alternativeName>
        <fullName evidence="10">Peptidase HMCES</fullName>
    </alternativeName>
    <alternativeName>
        <fullName evidence="11">SRAP domain-containing protein 1</fullName>
    </alternativeName>
</protein>
<dbReference type="GO" id="GO:0016829">
    <property type="term" value="F:lyase activity"/>
    <property type="evidence" value="ECO:0007669"/>
    <property type="project" value="UniProtKB-KW"/>
</dbReference>
<dbReference type="PANTHER" id="PTHR13604:SF0">
    <property type="entry name" value="ABASIC SITE PROCESSING PROTEIN HMCES"/>
    <property type="match status" value="1"/>
</dbReference>
<evidence type="ECO:0000256" key="12">
    <source>
        <dbReference type="SAM" id="MobiDB-lite"/>
    </source>
</evidence>
<dbReference type="WBParaSite" id="PSAMB.scaffold924size38538.g9690.t1">
    <property type="protein sequence ID" value="PSAMB.scaffold924size38538.g9690.t1"/>
    <property type="gene ID" value="PSAMB.scaffold924size38538.g9690"/>
</dbReference>
<comment type="similarity">
    <text evidence="1">Belongs to the SOS response-associated peptidase family.</text>
</comment>
<dbReference type="SUPFAM" id="SSF143081">
    <property type="entry name" value="BB1717-like"/>
    <property type="match status" value="1"/>
</dbReference>
<dbReference type="Pfam" id="PF02586">
    <property type="entry name" value="SRAP"/>
    <property type="match status" value="1"/>
</dbReference>
<evidence type="ECO:0000256" key="7">
    <source>
        <dbReference type="ARBA" id="ARBA00023125"/>
    </source>
</evidence>
<dbReference type="GO" id="GO:0006508">
    <property type="term" value="P:proteolysis"/>
    <property type="evidence" value="ECO:0007669"/>
    <property type="project" value="UniProtKB-KW"/>
</dbReference>
<sequence length="341" mass="38376">MCGRTACGLEPEQLCHACQRRTKESGGVSDAVWRDHPPLYQVRSTAFVANYNLCPMQFGPVLVSGDQPCLRQKTSEIEPFSSADRVVMPMMWGIVPGYCTNKTLADLKLKPINARIEGLLGGKSNGPFSTALNKKQRCVVVADGFYEWKGEKPKVPYLFYPKQSCSVKLWEPEDETVDDDGKWTGRQLLKMAGIFDCTLLAGEERSLFSYAVVTVASADWFKNTHERMPAILDTDEAVDRWLDINVSSAEALRLLKPYQVELGSHQVDRKFVSDVRCHSNDCVRPSADVTPIKSPQDKKMKQKKFGTPPKKNLFAYFKRQPASDVNDNLPPMKMAKKEEED</sequence>
<name>A0A914XQ27_9BILA</name>
<dbReference type="AlphaFoldDB" id="A0A914XQ27"/>